<evidence type="ECO:0000256" key="4">
    <source>
        <dbReference type="ARBA" id="ARBA00022741"/>
    </source>
</evidence>
<dbReference type="InterPro" id="IPR036621">
    <property type="entry name" value="Anticodon-bd_dom_sf"/>
</dbReference>
<dbReference type="GO" id="GO:0070150">
    <property type="term" value="P:mitochondrial glycyl-tRNA aminoacylation"/>
    <property type="evidence" value="ECO:0007669"/>
    <property type="project" value="TreeGrafter"/>
</dbReference>
<accession>A0A1D3D8Z7</accession>
<dbReference type="FunFam" id="3.40.50.800:FF:000004">
    <property type="entry name" value="Glycine--tRNA ligase 2"/>
    <property type="match status" value="1"/>
</dbReference>
<comment type="caution">
    <text evidence="11">The sequence shown here is derived from an EMBL/GenBank/DDBJ whole genome shotgun (WGS) entry which is preliminary data.</text>
</comment>
<keyword evidence="4" id="KW-0547">Nucleotide-binding</keyword>
<keyword evidence="5" id="KW-0067">ATP-binding</keyword>
<evidence type="ECO:0000256" key="9">
    <source>
        <dbReference type="SAM" id="Coils"/>
    </source>
</evidence>
<dbReference type="AlphaFoldDB" id="A0A1D3D8Z7"/>
<dbReference type="InterPro" id="IPR027031">
    <property type="entry name" value="Gly-tRNA_synthase/POLG2"/>
</dbReference>
<evidence type="ECO:0000256" key="5">
    <source>
        <dbReference type="ARBA" id="ARBA00022840"/>
    </source>
</evidence>
<evidence type="ECO:0000313" key="11">
    <source>
        <dbReference type="EMBL" id="OEH79924.1"/>
    </source>
</evidence>
<dbReference type="VEuPathDB" id="ToxoDB:LOC34620383"/>
<dbReference type="GO" id="GO:0004820">
    <property type="term" value="F:glycine-tRNA ligase activity"/>
    <property type="evidence" value="ECO:0007669"/>
    <property type="project" value="UniProtKB-EC"/>
</dbReference>
<keyword evidence="3" id="KW-0436">Ligase</keyword>
<dbReference type="InterPro" id="IPR004154">
    <property type="entry name" value="Anticodon-bd"/>
</dbReference>
<dbReference type="InterPro" id="IPR002315">
    <property type="entry name" value="tRNA-synt_gly"/>
</dbReference>
<dbReference type="NCBIfam" id="NF003211">
    <property type="entry name" value="PRK04173.1"/>
    <property type="match status" value="1"/>
</dbReference>
<dbReference type="NCBIfam" id="TIGR00389">
    <property type="entry name" value="glyS_dimeric"/>
    <property type="match status" value="1"/>
</dbReference>
<dbReference type="VEuPathDB" id="ToxoDB:cyc_03736"/>
<dbReference type="EMBL" id="JROU02000236">
    <property type="protein sequence ID" value="OEH79924.1"/>
    <property type="molecule type" value="Genomic_DNA"/>
</dbReference>
<dbReference type="SUPFAM" id="SSF55681">
    <property type="entry name" value="Class II aaRS and biotin synthetases"/>
    <property type="match status" value="1"/>
</dbReference>
<comment type="similarity">
    <text evidence="1">Belongs to the class-II aminoacyl-tRNA synthetase family.</text>
</comment>
<dbReference type="InterPro" id="IPR033731">
    <property type="entry name" value="GlyRS-like_core"/>
</dbReference>
<keyword evidence="7" id="KW-0030">Aminoacyl-tRNA synthetase</keyword>
<dbReference type="GO" id="GO:0005739">
    <property type="term" value="C:mitochondrion"/>
    <property type="evidence" value="ECO:0007669"/>
    <property type="project" value="TreeGrafter"/>
</dbReference>
<dbReference type="Gene3D" id="3.30.930.10">
    <property type="entry name" value="Bira Bifunctional Protein, Domain 2"/>
    <property type="match status" value="2"/>
</dbReference>
<feature type="coiled-coil region" evidence="9">
    <location>
        <begin position="75"/>
        <end position="129"/>
    </location>
</feature>
<dbReference type="Gene3D" id="3.30.40.230">
    <property type="match status" value="1"/>
</dbReference>
<dbReference type="CDD" id="cd00858">
    <property type="entry name" value="GlyRS_anticodon"/>
    <property type="match status" value="1"/>
</dbReference>
<dbReference type="InterPro" id="IPR045864">
    <property type="entry name" value="aa-tRNA-synth_II/BPL/LPL"/>
</dbReference>
<dbReference type="SUPFAM" id="SSF52954">
    <property type="entry name" value="Class II aaRS ABD-related"/>
    <property type="match status" value="1"/>
</dbReference>
<protein>
    <recommendedName>
        <fullName evidence="2">glycine--tRNA ligase</fullName>
        <ecNumber evidence="2">6.1.1.14</ecNumber>
    </recommendedName>
    <alternativeName>
        <fullName evidence="8">Diadenosine tetraphosphate synthetase</fullName>
    </alternativeName>
</protein>
<dbReference type="PANTHER" id="PTHR10745:SF0">
    <property type="entry name" value="GLYCINE--TRNA LIGASE"/>
    <property type="match status" value="1"/>
</dbReference>
<evidence type="ECO:0000256" key="1">
    <source>
        <dbReference type="ARBA" id="ARBA00008226"/>
    </source>
</evidence>
<feature type="domain" description="Aminoacyl-transfer RNA synthetases class-II family profile" evidence="10">
    <location>
        <begin position="322"/>
        <end position="629"/>
    </location>
</feature>
<organism evidence="11 12">
    <name type="scientific">Cyclospora cayetanensis</name>
    <dbReference type="NCBI Taxonomy" id="88456"/>
    <lineage>
        <taxon>Eukaryota</taxon>
        <taxon>Sar</taxon>
        <taxon>Alveolata</taxon>
        <taxon>Apicomplexa</taxon>
        <taxon>Conoidasida</taxon>
        <taxon>Coccidia</taxon>
        <taxon>Eucoccidiorida</taxon>
        <taxon>Eimeriorina</taxon>
        <taxon>Eimeriidae</taxon>
        <taxon>Cyclospora</taxon>
    </lineage>
</organism>
<dbReference type="InParanoid" id="A0A1D3D8Z7"/>
<dbReference type="PROSITE" id="PS50862">
    <property type="entry name" value="AA_TRNA_LIGASE_II"/>
    <property type="match status" value="1"/>
</dbReference>
<keyword evidence="12" id="KW-1185">Reference proteome</keyword>
<sequence length="738" mass="83151">MIRVRLDLLPLAAVRTTSRGFRNSRVSRGLPTCLSPPPFASLRCCIGSSSPLHYLSSRRRHLVRSFMMTGSDTSIASLELQLQQLRVEAARLHEKARELRQQHAGAAEIDAAAAAVLAAREEIQHLEKQIQQQGGYQQPSFIKYRQQCENLIKRKFFVVPAYEIYGGSGGLFDLGPPGCGLKSQIEALWRSHFVLEEEMLEVSGPCLTPHVVLKTSGHVDRFTDLMVKDVVTQECFRADKYLEEVIEKEVRKVKENAQLEVSEKDAKIAELELIHRQADAYTAEELQRLFERFQVVSPHGNPLSAPFPFNLMRLYEFVGGRMPFAAAQLGIGFRNEIAPRNGLLRVREFPMAEIEHFCHPEKKNDFPKFVDVEEALLPLFPRERQLGCGVLLTDMPLRDAVAKGIVANKTLAYFLARTYSFLLKIGLQQKHIRFRQHLKTEMAHYASDCWDAEVETAYGWIEVAGHADRAAFDLSSHTRASKVDLVAMERFDPPLRLSVLKPIFNKQRIGAVFRQSQKAVVAAIEALSDKEKEAVEEQLETTGGGDKSNGANAEAYDLTREMVRFEAATQTVGERPYIPSVVEPSFGIGRILHCVLEHSFCSRGIEGQEERVFMRFPPLVAPTKVALLPLSNNAMFNPMLQQLRRQCVLQQLTVKVDTSGASIGRRYARVDELGTPFALTIDFQSLEDNGVTLRERDSMQQVRIPAAEAPARVSELCRGELLWKDILNRYPLVVVSEQ</sequence>
<proteinExistence type="inferred from homology"/>
<dbReference type="PANTHER" id="PTHR10745">
    <property type="entry name" value="GLYCYL-TRNA SYNTHETASE/DNA POLYMERASE SUBUNIT GAMMA-2"/>
    <property type="match status" value="1"/>
</dbReference>
<evidence type="ECO:0000256" key="8">
    <source>
        <dbReference type="ARBA" id="ARBA00030057"/>
    </source>
</evidence>
<keyword evidence="9" id="KW-0175">Coiled coil</keyword>
<evidence type="ECO:0000256" key="7">
    <source>
        <dbReference type="ARBA" id="ARBA00023146"/>
    </source>
</evidence>
<evidence type="ECO:0000256" key="3">
    <source>
        <dbReference type="ARBA" id="ARBA00022598"/>
    </source>
</evidence>
<name>A0A1D3D8Z7_9EIME</name>
<dbReference type="GO" id="GO:0005524">
    <property type="term" value="F:ATP binding"/>
    <property type="evidence" value="ECO:0007669"/>
    <property type="project" value="UniProtKB-KW"/>
</dbReference>
<dbReference type="FunCoup" id="A0A1D3D8Z7">
    <property type="interactions" value="378"/>
</dbReference>
<evidence type="ECO:0000256" key="2">
    <source>
        <dbReference type="ARBA" id="ARBA00012829"/>
    </source>
</evidence>
<evidence type="ECO:0000256" key="6">
    <source>
        <dbReference type="ARBA" id="ARBA00022917"/>
    </source>
</evidence>
<dbReference type="Gene3D" id="3.40.50.800">
    <property type="entry name" value="Anticodon-binding domain"/>
    <property type="match status" value="1"/>
</dbReference>
<gene>
    <name evidence="11" type="ORF">cyc_03736</name>
</gene>
<dbReference type="CDD" id="cd00774">
    <property type="entry name" value="GlyRS-like_core"/>
    <property type="match status" value="1"/>
</dbReference>
<dbReference type="Proteomes" id="UP000095192">
    <property type="component" value="Unassembled WGS sequence"/>
</dbReference>
<dbReference type="PRINTS" id="PR01043">
    <property type="entry name" value="TRNASYNTHGLY"/>
</dbReference>
<evidence type="ECO:0000259" key="10">
    <source>
        <dbReference type="PROSITE" id="PS50862"/>
    </source>
</evidence>
<keyword evidence="6" id="KW-0648">Protein biosynthesis</keyword>
<dbReference type="InterPro" id="IPR006195">
    <property type="entry name" value="aa-tRNA-synth_II"/>
</dbReference>
<dbReference type="Pfam" id="PF03129">
    <property type="entry name" value="HGTP_anticodon"/>
    <property type="match status" value="1"/>
</dbReference>
<evidence type="ECO:0000313" key="12">
    <source>
        <dbReference type="Proteomes" id="UP000095192"/>
    </source>
</evidence>
<reference evidence="11 12" key="1">
    <citation type="journal article" date="2016" name="BMC Genomics">
        <title>Comparative genomics reveals Cyclospora cayetanensis possesses coccidia-like metabolism and invasion components but unique surface antigens.</title>
        <authorList>
            <person name="Liu S."/>
            <person name="Wang L."/>
            <person name="Zheng H."/>
            <person name="Xu Z."/>
            <person name="Roellig D.M."/>
            <person name="Li N."/>
            <person name="Frace M.A."/>
            <person name="Tang K."/>
            <person name="Arrowood M.J."/>
            <person name="Moss D.M."/>
            <person name="Zhang L."/>
            <person name="Feng Y."/>
            <person name="Xiao L."/>
        </authorList>
    </citation>
    <scope>NUCLEOTIDE SEQUENCE [LARGE SCALE GENOMIC DNA]</scope>
    <source>
        <strain evidence="11 12">CHN_HEN01</strain>
    </source>
</reference>
<dbReference type="EC" id="6.1.1.14" evidence="2"/>